<dbReference type="KEGG" id="bman:114242721"/>
<accession>A0A6J2JKH9</accession>
<feature type="non-terminal residue" evidence="2">
    <location>
        <position position="141"/>
    </location>
</feature>
<organism evidence="1 2">
    <name type="scientific">Bombyx mandarina</name>
    <name type="common">Wild silk moth</name>
    <name type="synonym">Wild silkworm</name>
    <dbReference type="NCBI Taxonomy" id="7092"/>
    <lineage>
        <taxon>Eukaryota</taxon>
        <taxon>Metazoa</taxon>
        <taxon>Ecdysozoa</taxon>
        <taxon>Arthropoda</taxon>
        <taxon>Hexapoda</taxon>
        <taxon>Insecta</taxon>
        <taxon>Pterygota</taxon>
        <taxon>Neoptera</taxon>
        <taxon>Endopterygota</taxon>
        <taxon>Lepidoptera</taxon>
        <taxon>Glossata</taxon>
        <taxon>Ditrysia</taxon>
        <taxon>Bombycoidea</taxon>
        <taxon>Bombycidae</taxon>
        <taxon>Bombycinae</taxon>
        <taxon>Bombyx</taxon>
    </lineage>
</organism>
<evidence type="ECO:0000313" key="2">
    <source>
        <dbReference type="RefSeq" id="XP_028029783.1"/>
    </source>
</evidence>
<proteinExistence type="predicted"/>
<protein>
    <submittedName>
        <fullName evidence="2">Uncharacterized protein LOC114242721</fullName>
    </submittedName>
</protein>
<sequence>MVLLSPSICGLRKLLSICESYAEDHGLKYNPNKSELLVFRGVNKSPPHVPPLMLGGLPVQRVTQFKYLGHIVSEELKDDMDMERERRALAVRGNVVAQRFAGCSVPVKITLFMAYCQTFYTSGLWATHIQKTDNALRIQYL</sequence>
<dbReference type="AlphaFoldDB" id="A0A6J2JKH9"/>
<gene>
    <name evidence="2" type="primary">LOC114242721</name>
</gene>
<dbReference type="OrthoDB" id="10014409at2759"/>
<name>A0A6J2JKH9_BOMMA</name>
<dbReference type="RefSeq" id="XP_028029783.1">
    <property type="nucleotide sequence ID" value="XM_028173982.1"/>
</dbReference>
<reference evidence="2" key="1">
    <citation type="submission" date="2025-08" db="UniProtKB">
        <authorList>
            <consortium name="RefSeq"/>
        </authorList>
    </citation>
    <scope>IDENTIFICATION</scope>
    <source>
        <tissue evidence="2">Silk gland</tissue>
    </source>
</reference>
<evidence type="ECO:0000313" key="1">
    <source>
        <dbReference type="Proteomes" id="UP000504629"/>
    </source>
</evidence>
<keyword evidence="1" id="KW-1185">Reference proteome</keyword>
<dbReference type="GeneID" id="114242721"/>
<dbReference type="Proteomes" id="UP000504629">
    <property type="component" value="Unplaced"/>
</dbReference>